<accession>A0AA38H7F3</accession>
<dbReference type="RefSeq" id="XP_052945365.1">
    <property type="nucleotide sequence ID" value="XM_053092870.1"/>
</dbReference>
<evidence type="ECO:0000256" key="10">
    <source>
        <dbReference type="SAM" id="SignalP"/>
    </source>
</evidence>
<keyword evidence="13" id="KW-1185">Reference proteome</keyword>
<protein>
    <submittedName>
        <fullName evidence="12">ER to Golgi transport-related protein</fullName>
    </submittedName>
</protein>
<sequence>MKLSHCFAALPLLSLAHALHFYFESNEKRCFLEELPSDTIVEGHYRALVWNEPTKAWLSNSDMGITVNVVEMASGHTVVNTKGPSDGRFTFTSHDPGDHNICLSTNITGGWISTEHIKMYLDIQVGSAKHDTTADTTHVSTLAGKLRELNNKVADIQREQKYMREVEATFRDASERTNSRAVVWSLVQMAVLVAAAWGQMRYLKMYFGEKKLR</sequence>
<feature type="domain" description="GOLD" evidence="11">
    <location>
        <begin position="28"/>
        <end position="125"/>
    </location>
</feature>
<dbReference type="InterPro" id="IPR009038">
    <property type="entry name" value="GOLD_dom"/>
</dbReference>
<dbReference type="GO" id="GO:0016020">
    <property type="term" value="C:membrane"/>
    <property type="evidence" value="ECO:0007669"/>
    <property type="project" value="UniProtKB-SubCell"/>
</dbReference>
<organism evidence="12 13">
    <name type="scientific">Dioszegia hungarica</name>
    <dbReference type="NCBI Taxonomy" id="4972"/>
    <lineage>
        <taxon>Eukaryota</taxon>
        <taxon>Fungi</taxon>
        <taxon>Dikarya</taxon>
        <taxon>Basidiomycota</taxon>
        <taxon>Agaricomycotina</taxon>
        <taxon>Tremellomycetes</taxon>
        <taxon>Tremellales</taxon>
        <taxon>Bulleribasidiaceae</taxon>
        <taxon>Dioszegia</taxon>
    </lineage>
</organism>
<evidence type="ECO:0000256" key="6">
    <source>
        <dbReference type="ARBA" id="ARBA00023136"/>
    </source>
</evidence>
<dbReference type="Pfam" id="PF01105">
    <property type="entry name" value="EMP24_GP25L"/>
    <property type="match status" value="1"/>
</dbReference>
<feature type="transmembrane region" description="Helical" evidence="9">
    <location>
        <begin position="181"/>
        <end position="203"/>
    </location>
</feature>
<evidence type="ECO:0000256" key="5">
    <source>
        <dbReference type="ARBA" id="ARBA00022989"/>
    </source>
</evidence>
<evidence type="ECO:0000256" key="8">
    <source>
        <dbReference type="SAM" id="Coils"/>
    </source>
</evidence>
<evidence type="ECO:0000256" key="2">
    <source>
        <dbReference type="ARBA" id="ARBA00007104"/>
    </source>
</evidence>
<evidence type="ECO:0000256" key="9">
    <source>
        <dbReference type="SAM" id="Phobius"/>
    </source>
</evidence>
<dbReference type="AlphaFoldDB" id="A0AA38H7F3"/>
<evidence type="ECO:0000256" key="3">
    <source>
        <dbReference type="ARBA" id="ARBA00022692"/>
    </source>
</evidence>
<evidence type="ECO:0000256" key="1">
    <source>
        <dbReference type="ARBA" id="ARBA00004479"/>
    </source>
</evidence>
<dbReference type="Proteomes" id="UP001164286">
    <property type="component" value="Unassembled WGS sequence"/>
</dbReference>
<feature type="signal peptide" evidence="10">
    <location>
        <begin position="1"/>
        <end position="18"/>
    </location>
</feature>
<dbReference type="EMBL" id="JAKWFO010000005">
    <property type="protein sequence ID" value="KAI9635588.1"/>
    <property type="molecule type" value="Genomic_DNA"/>
</dbReference>
<keyword evidence="3 7" id="KW-0812">Transmembrane</keyword>
<dbReference type="PROSITE" id="PS50866">
    <property type="entry name" value="GOLD"/>
    <property type="match status" value="1"/>
</dbReference>
<keyword evidence="5 9" id="KW-1133">Transmembrane helix</keyword>
<proteinExistence type="inferred from homology"/>
<dbReference type="GeneID" id="77732075"/>
<gene>
    <name evidence="12" type="ORF">MKK02DRAFT_44278</name>
</gene>
<comment type="caution">
    <text evidence="12">The sequence shown here is derived from an EMBL/GenBank/DDBJ whole genome shotgun (WGS) entry which is preliminary data.</text>
</comment>
<keyword evidence="4 10" id="KW-0732">Signal</keyword>
<feature type="coiled-coil region" evidence="8">
    <location>
        <begin position="139"/>
        <end position="166"/>
    </location>
</feature>
<feature type="chain" id="PRO_5041244483" evidence="10">
    <location>
        <begin position="19"/>
        <end position="213"/>
    </location>
</feature>
<dbReference type="InterPro" id="IPR015720">
    <property type="entry name" value="Emp24-like"/>
</dbReference>
<evidence type="ECO:0000259" key="11">
    <source>
        <dbReference type="PROSITE" id="PS50866"/>
    </source>
</evidence>
<keyword evidence="8" id="KW-0175">Coiled coil</keyword>
<comment type="similarity">
    <text evidence="2 7">Belongs to the EMP24/GP25L family.</text>
</comment>
<evidence type="ECO:0000256" key="7">
    <source>
        <dbReference type="RuleBase" id="RU003827"/>
    </source>
</evidence>
<dbReference type="SMART" id="SM01190">
    <property type="entry name" value="EMP24_GP25L"/>
    <property type="match status" value="1"/>
</dbReference>
<comment type="subcellular location">
    <subcellularLocation>
        <location evidence="1 7">Membrane</location>
        <topology evidence="1 7">Single-pass type I membrane protein</topology>
    </subcellularLocation>
</comment>
<evidence type="ECO:0000256" key="4">
    <source>
        <dbReference type="ARBA" id="ARBA00022729"/>
    </source>
</evidence>
<dbReference type="PANTHER" id="PTHR22811">
    <property type="entry name" value="TRANSMEMBRANE EMP24 DOMAIN-CONTAINING PROTEIN"/>
    <property type="match status" value="1"/>
</dbReference>
<reference evidence="12" key="1">
    <citation type="journal article" date="2022" name="G3 (Bethesda)">
        <title>High quality genome of the basidiomycete yeast Dioszegia hungarica PDD-24b-2 isolated from cloud water.</title>
        <authorList>
            <person name="Jarrige D."/>
            <person name="Haridas S."/>
            <person name="Bleykasten-Grosshans C."/>
            <person name="Joly M."/>
            <person name="Nadalig T."/>
            <person name="Sancelme M."/>
            <person name="Vuilleumier S."/>
            <person name="Grigoriev I.V."/>
            <person name="Amato P."/>
            <person name="Bringel F."/>
        </authorList>
    </citation>
    <scope>NUCLEOTIDE SEQUENCE</scope>
    <source>
        <strain evidence="12">PDD-24b-2</strain>
    </source>
</reference>
<name>A0AA38H7F3_9TREE</name>
<evidence type="ECO:0000313" key="12">
    <source>
        <dbReference type="EMBL" id="KAI9635588.1"/>
    </source>
</evidence>
<keyword evidence="6 9" id="KW-0472">Membrane</keyword>
<evidence type="ECO:0000313" key="13">
    <source>
        <dbReference type="Proteomes" id="UP001164286"/>
    </source>
</evidence>